<accession>A0A6C1KEF5</accession>
<dbReference type="EMBL" id="VAUP01000028">
    <property type="protein sequence ID" value="TLX42625.1"/>
    <property type="molecule type" value="Genomic_DNA"/>
</dbReference>
<organism evidence="1 2">
    <name type="scientific">Xanthobacter autotrophicus</name>
    <dbReference type="NCBI Taxonomy" id="280"/>
    <lineage>
        <taxon>Bacteria</taxon>
        <taxon>Pseudomonadati</taxon>
        <taxon>Pseudomonadota</taxon>
        <taxon>Alphaproteobacteria</taxon>
        <taxon>Hyphomicrobiales</taxon>
        <taxon>Xanthobacteraceae</taxon>
        <taxon>Xanthobacter</taxon>
    </lineage>
</organism>
<dbReference type="OrthoDB" id="7849355at2"/>
<dbReference type="Proteomes" id="UP000305131">
    <property type="component" value="Unassembled WGS sequence"/>
</dbReference>
<reference evidence="1 2" key="1">
    <citation type="submission" date="2019-05" db="EMBL/GenBank/DDBJ databases">
        <authorList>
            <person name="Zhou X."/>
        </authorList>
    </citation>
    <scope>NUCLEOTIDE SEQUENCE [LARGE SCALE GENOMIC DNA]</scope>
    <source>
        <strain evidence="1 2">DSM 432</strain>
    </source>
</reference>
<evidence type="ECO:0008006" key="3">
    <source>
        <dbReference type="Google" id="ProtNLM"/>
    </source>
</evidence>
<name>A0A6C1KEF5_XANAU</name>
<dbReference type="RefSeq" id="WP_138399985.1">
    <property type="nucleotide sequence ID" value="NZ_JAIVFO010000007.1"/>
</dbReference>
<sequence>MNILLAPSLPWTDRAALPNEPGVYVIAKEGEVIYVGKTWGGEGLRGRIGDFHRSATTGMKGHAGGVTYFGKFGAIDPAPMSVSVHVPVIIRRDSDVLYPYIQYVERRLIWEHVERHGRLPRCNSE</sequence>
<protein>
    <recommendedName>
        <fullName evidence="3">GIY-YIG domain-containing protein</fullName>
    </recommendedName>
</protein>
<dbReference type="SUPFAM" id="SSF82771">
    <property type="entry name" value="GIY-YIG endonuclease"/>
    <property type="match status" value="1"/>
</dbReference>
<evidence type="ECO:0000313" key="1">
    <source>
        <dbReference type="EMBL" id="TLX42625.1"/>
    </source>
</evidence>
<proteinExistence type="predicted"/>
<dbReference type="GeneID" id="95774450"/>
<dbReference type="InterPro" id="IPR035901">
    <property type="entry name" value="GIY-YIG_endonuc_sf"/>
</dbReference>
<comment type="caution">
    <text evidence="1">The sequence shown here is derived from an EMBL/GenBank/DDBJ whole genome shotgun (WGS) entry which is preliminary data.</text>
</comment>
<gene>
    <name evidence="1" type="ORF">FBQ73_13385</name>
</gene>
<dbReference type="Gene3D" id="3.40.1440.10">
    <property type="entry name" value="GIY-YIG endonuclease"/>
    <property type="match status" value="1"/>
</dbReference>
<evidence type="ECO:0000313" key="2">
    <source>
        <dbReference type="Proteomes" id="UP000305131"/>
    </source>
</evidence>
<dbReference type="AlphaFoldDB" id="A0A6C1KEF5"/>